<keyword evidence="6" id="KW-0153">Cholesterol metabolism</keyword>
<evidence type="ECO:0000256" key="10">
    <source>
        <dbReference type="ARBA" id="ARBA00022778"/>
    </source>
</evidence>
<dbReference type="EC" id="2.7.4.2" evidence="3"/>
<dbReference type="UniPathway" id="UPA00057">
    <property type="reaction ID" value="UER00099"/>
</dbReference>
<evidence type="ECO:0000256" key="14">
    <source>
        <dbReference type="ARBA" id="ARBA00023098"/>
    </source>
</evidence>
<proteinExistence type="predicted"/>
<dbReference type="WBParaSite" id="Pan_g8481.t1">
    <property type="protein sequence ID" value="Pan_g8481.t1"/>
    <property type="gene ID" value="Pan_g8481"/>
</dbReference>
<dbReference type="PANTHER" id="PTHR13101:SF1">
    <property type="entry name" value="PHOSPHOMEVALONATE KINASE"/>
    <property type="match status" value="1"/>
</dbReference>
<evidence type="ECO:0000256" key="17">
    <source>
        <dbReference type="ARBA" id="ARBA00034549"/>
    </source>
</evidence>
<keyword evidence="10" id="KW-0152">Cholesterol biosynthesis</keyword>
<keyword evidence="9" id="KW-0418">Kinase</keyword>
<dbReference type="GO" id="GO:0004631">
    <property type="term" value="F:phosphomevalonate kinase activity"/>
    <property type="evidence" value="ECO:0007669"/>
    <property type="project" value="UniProtKB-EC"/>
</dbReference>
<keyword evidence="16" id="KW-0753">Steroid metabolism</keyword>
<dbReference type="PANTHER" id="PTHR13101">
    <property type="entry name" value="PHOSPHOMEVALONATE KINASE"/>
    <property type="match status" value="1"/>
</dbReference>
<evidence type="ECO:0000256" key="13">
    <source>
        <dbReference type="ARBA" id="ARBA00023011"/>
    </source>
</evidence>
<evidence type="ECO:0000256" key="6">
    <source>
        <dbReference type="ARBA" id="ARBA00022548"/>
    </source>
</evidence>
<dbReference type="AlphaFoldDB" id="A0A7E4WBJ7"/>
<evidence type="ECO:0000256" key="3">
    <source>
        <dbReference type="ARBA" id="ARBA00012958"/>
    </source>
</evidence>
<keyword evidence="14" id="KW-0443">Lipid metabolism</keyword>
<dbReference type="GO" id="GO:0019287">
    <property type="term" value="P:isopentenyl diphosphate biosynthetic process, mevalonate pathway"/>
    <property type="evidence" value="ECO:0007669"/>
    <property type="project" value="UniProtKB-UniPathway"/>
</dbReference>
<dbReference type="GO" id="GO:0005829">
    <property type="term" value="C:cytosol"/>
    <property type="evidence" value="ECO:0007669"/>
    <property type="project" value="UniProtKB-SubCell"/>
</dbReference>
<accession>A0A7E4WBJ7</accession>
<sequence>MSVEAVFLTYGKRKSGKDFISVLLKQILDSEFGQTALRRISDPLKEEYAVQKGLHSAAELKTDGPLKEVYRAEMIKFGEDLRVKDSGYFCRQASSNLPQTTKFLLITDCRRPTDLDYFKDNFKRVFTIAVVADLEVRTSRGFVFTSGIDDAESECALDGYAADATIDNSGIDDDSLKAFLRHIVTELLN</sequence>
<dbReference type="Proteomes" id="UP000492821">
    <property type="component" value="Unassembled WGS sequence"/>
</dbReference>
<keyword evidence="8" id="KW-0547">Nucleotide-binding</keyword>
<evidence type="ECO:0000256" key="16">
    <source>
        <dbReference type="ARBA" id="ARBA00023221"/>
    </source>
</evidence>
<dbReference type="InterPro" id="IPR027417">
    <property type="entry name" value="P-loop_NTPase"/>
</dbReference>
<evidence type="ECO:0000313" key="18">
    <source>
        <dbReference type="Proteomes" id="UP000492821"/>
    </source>
</evidence>
<evidence type="ECO:0000256" key="2">
    <source>
        <dbReference type="ARBA" id="ARBA00005017"/>
    </source>
</evidence>
<keyword evidence="7" id="KW-0808">Transferase</keyword>
<keyword evidence="4" id="KW-0963">Cytoplasm</keyword>
<reference evidence="18" key="1">
    <citation type="journal article" date="2013" name="Genetics">
        <title>The draft genome and transcriptome of Panagrellus redivivus are shaped by the harsh demands of a free-living lifestyle.</title>
        <authorList>
            <person name="Srinivasan J."/>
            <person name="Dillman A.R."/>
            <person name="Macchietto M.G."/>
            <person name="Heikkinen L."/>
            <person name="Lakso M."/>
            <person name="Fracchia K.M."/>
            <person name="Antoshechkin I."/>
            <person name="Mortazavi A."/>
            <person name="Wong G."/>
            <person name="Sternberg P.W."/>
        </authorList>
    </citation>
    <scope>NUCLEOTIDE SEQUENCE [LARGE SCALE GENOMIC DNA]</scope>
    <source>
        <strain evidence="18">MT8872</strain>
    </source>
</reference>
<dbReference type="GO" id="GO:0006695">
    <property type="term" value="P:cholesterol biosynthetic process"/>
    <property type="evidence" value="ECO:0007669"/>
    <property type="project" value="UniProtKB-KW"/>
</dbReference>
<evidence type="ECO:0000256" key="9">
    <source>
        <dbReference type="ARBA" id="ARBA00022777"/>
    </source>
</evidence>
<dbReference type="Gene3D" id="3.40.50.300">
    <property type="entry name" value="P-loop containing nucleotide triphosphate hydrolases"/>
    <property type="match status" value="1"/>
</dbReference>
<keyword evidence="18" id="KW-1185">Reference proteome</keyword>
<keyword evidence="13" id="KW-0756">Sterol biosynthesis</keyword>
<evidence type="ECO:0000256" key="7">
    <source>
        <dbReference type="ARBA" id="ARBA00022679"/>
    </source>
</evidence>
<keyword evidence="11" id="KW-0067">ATP-binding</keyword>
<comment type="subcellular location">
    <subcellularLocation>
        <location evidence="1">Cytoplasm</location>
        <location evidence="1">Cytosol</location>
    </subcellularLocation>
</comment>
<name>A0A7E4WBJ7_PANRE</name>
<evidence type="ECO:0000256" key="15">
    <source>
        <dbReference type="ARBA" id="ARBA00023166"/>
    </source>
</evidence>
<dbReference type="Pfam" id="PF04275">
    <property type="entry name" value="P-mevalo_kinase"/>
    <property type="match status" value="1"/>
</dbReference>
<evidence type="ECO:0000256" key="4">
    <source>
        <dbReference type="ARBA" id="ARBA00022490"/>
    </source>
</evidence>
<evidence type="ECO:0000256" key="8">
    <source>
        <dbReference type="ARBA" id="ARBA00022741"/>
    </source>
</evidence>
<organism evidence="18 19">
    <name type="scientific">Panagrellus redivivus</name>
    <name type="common">Microworm</name>
    <dbReference type="NCBI Taxonomy" id="6233"/>
    <lineage>
        <taxon>Eukaryota</taxon>
        <taxon>Metazoa</taxon>
        <taxon>Ecdysozoa</taxon>
        <taxon>Nematoda</taxon>
        <taxon>Chromadorea</taxon>
        <taxon>Rhabditida</taxon>
        <taxon>Tylenchina</taxon>
        <taxon>Panagrolaimomorpha</taxon>
        <taxon>Panagrolaimoidea</taxon>
        <taxon>Panagrolaimidae</taxon>
        <taxon>Panagrellus</taxon>
    </lineage>
</organism>
<protein>
    <recommendedName>
        <fullName evidence="17">Phosphomevalonate kinase</fullName>
        <ecNumber evidence="3">2.7.4.2</ecNumber>
    </recommendedName>
</protein>
<reference evidence="19" key="2">
    <citation type="submission" date="2020-10" db="UniProtKB">
        <authorList>
            <consortium name="WormBaseParasite"/>
        </authorList>
    </citation>
    <scope>IDENTIFICATION</scope>
</reference>
<comment type="pathway">
    <text evidence="2">Isoprenoid biosynthesis; isopentenyl diphosphate biosynthesis via mevalonate pathway; isopentenyl diphosphate from (R)-mevalonate: step 2/3.</text>
</comment>
<evidence type="ECO:0000313" key="19">
    <source>
        <dbReference type="WBParaSite" id="Pan_g8481.t1"/>
    </source>
</evidence>
<keyword evidence="12" id="KW-0752">Steroid biosynthesis</keyword>
<dbReference type="InterPro" id="IPR005919">
    <property type="entry name" value="Pmev_kin_anim"/>
</dbReference>
<evidence type="ECO:0000256" key="5">
    <source>
        <dbReference type="ARBA" id="ARBA00022516"/>
    </source>
</evidence>
<keyword evidence="5" id="KW-0444">Lipid biosynthesis</keyword>
<evidence type="ECO:0000256" key="12">
    <source>
        <dbReference type="ARBA" id="ARBA00022955"/>
    </source>
</evidence>
<evidence type="ECO:0000256" key="11">
    <source>
        <dbReference type="ARBA" id="ARBA00022840"/>
    </source>
</evidence>
<keyword evidence="15" id="KW-1207">Sterol metabolism</keyword>
<evidence type="ECO:0000256" key="1">
    <source>
        <dbReference type="ARBA" id="ARBA00004514"/>
    </source>
</evidence>
<dbReference type="GO" id="GO:0005524">
    <property type="term" value="F:ATP binding"/>
    <property type="evidence" value="ECO:0007669"/>
    <property type="project" value="UniProtKB-KW"/>
</dbReference>